<protein>
    <recommendedName>
        <fullName evidence="9">Phosphopantetheine adenylyltransferase</fullName>
        <ecNumber evidence="9">2.7.7.3</ecNumber>
    </recommendedName>
    <alternativeName>
        <fullName evidence="9">Dephospho-CoA pyrophosphorylase</fullName>
    </alternativeName>
    <alternativeName>
        <fullName evidence="9">Pantetheine-phosphate adenylyltransferase</fullName>
        <shortName evidence="9">PPAT</shortName>
    </alternativeName>
</protein>
<feature type="binding site" evidence="9">
    <location>
        <position position="17"/>
    </location>
    <ligand>
        <name>ATP</name>
        <dbReference type="ChEBI" id="CHEBI:30616"/>
    </ligand>
</feature>
<dbReference type="PANTHER" id="PTHR21342:SF1">
    <property type="entry name" value="PHOSPHOPANTETHEINE ADENYLYLTRANSFERASE"/>
    <property type="match status" value="1"/>
</dbReference>
<keyword evidence="2 9" id="KW-0808">Transferase</keyword>
<keyword evidence="6 9" id="KW-0460">Magnesium</keyword>
<accession>A0A7C6AG31</accession>
<dbReference type="EMBL" id="DTHJ01000084">
    <property type="protein sequence ID" value="HHS62759.1"/>
    <property type="molecule type" value="Genomic_DNA"/>
</dbReference>
<feature type="binding site" evidence="9">
    <location>
        <begin position="87"/>
        <end position="89"/>
    </location>
    <ligand>
        <name>ATP</name>
        <dbReference type="ChEBI" id="CHEBI:30616"/>
    </ligand>
</feature>
<feature type="binding site" evidence="9">
    <location>
        <position position="40"/>
    </location>
    <ligand>
        <name>substrate</name>
    </ligand>
</feature>
<keyword evidence="3 9" id="KW-0548">Nucleotidyltransferase</keyword>
<feature type="binding site" evidence="9">
    <location>
        <position position="9"/>
    </location>
    <ligand>
        <name>substrate</name>
    </ligand>
</feature>
<evidence type="ECO:0000256" key="2">
    <source>
        <dbReference type="ARBA" id="ARBA00022679"/>
    </source>
</evidence>
<dbReference type="InterPro" id="IPR001980">
    <property type="entry name" value="PPAT"/>
</dbReference>
<dbReference type="GO" id="GO:0004595">
    <property type="term" value="F:pantetheine-phosphate adenylyltransferase activity"/>
    <property type="evidence" value="ECO:0007669"/>
    <property type="project" value="UniProtKB-UniRule"/>
</dbReference>
<evidence type="ECO:0000259" key="10">
    <source>
        <dbReference type="Pfam" id="PF01467"/>
    </source>
</evidence>
<evidence type="ECO:0000256" key="6">
    <source>
        <dbReference type="ARBA" id="ARBA00022842"/>
    </source>
</evidence>
<feature type="binding site" evidence="9">
    <location>
        <position position="72"/>
    </location>
    <ligand>
        <name>substrate</name>
    </ligand>
</feature>
<dbReference type="SUPFAM" id="SSF52374">
    <property type="entry name" value="Nucleotidylyl transferase"/>
    <property type="match status" value="1"/>
</dbReference>
<comment type="subcellular location">
    <subcellularLocation>
        <location evidence="9">Cytoplasm</location>
    </subcellularLocation>
</comment>
<evidence type="ECO:0000256" key="5">
    <source>
        <dbReference type="ARBA" id="ARBA00022840"/>
    </source>
</evidence>
<dbReference type="InterPro" id="IPR014729">
    <property type="entry name" value="Rossmann-like_a/b/a_fold"/>
</dbReference>
<evidence type="ECO:0000256" key="4">
    <source>
        <dbReference type="ARBA" id="ARBA00022741"/>
    </source>
</evidence>
<gene>
    <name evidence="9" type="primary">coaD</name>
    <name evidence="11" type="ORF">ENV70_03970</name>
</gene>
<keyword evidence="1 9" id="KW-0963">Cytoplasm</keyword>
<name>A0A7C6AG31_UNCW3</name>
<comment type="pathway">
    <text evidence="9">Cofactor biosynthesis; coenzyme A biosynthesis; CoA from (R)-pantothenate: step 4/5.</text>
</comment>
<dbReference type="EC" id="2.7.7.3" evidence="9"/>
<dbReference type="Pfam" id="PF01467">
    <property type="entry name" value="CTP_transf_like"/>
    <property type="match status" value="1"/>
</dbReference>
<feature type="binding site" evidence="9">
    <location>
        <position position="86"/>
    </location>
    <ligand>
        <name>substrate</name>
    </ligand>
</feature>
<feature type="binding site" evidence="9">
    <location>
        <begin position="122"/>
        <end position="128"/>
    </location>
    <ligand>
        <name>ATP</name>
        <dbReference type="ChEBI" id="CHEBI:30616"/>
    </ligand>
</feature>
<evidence type="ECO:0000256" key="3">
    <source>
        <dbReference type="ARBA" id="ARBA00022695"/>
    </source>
</evidence>
<proteinExistence type="inferred from homology"/>
<dbReference type="PANTHER" id="PTHR21342">
    <property type="entry name" value="PHOSPHOPANTETHEINE ADENYLYLTRANSFERASE"/>
    <property type="match status" value="1"/>
</dbReference>
<keyword evidence="4 9" id="KW-0547">Nucleotide-binding</keyword>
<comment type="function">
    <text evidence="9">Reversibly transfers an adenylyl group from ATP to 4'-phosphopantetheine, yielding dephospho-CoA (dPCoA) and pyrophosphate.</text>
</comment>
<feature type="domain" description="Cytidyltransferase-like" evidence="10">
    <location>
        <begin position="5"/>
        <end position="132"/>
    </location>
</feature>
<comment type="similarity">
    <text evidence="9">Belongs to the bacterial CoaD family.</text>
</comment>
<comment type="cofactor">
    <cofactor evidence="9">
        <name>Mg(2+)</name>
        <dbReference type="ChEBI" id="CHEBI:18420"/>
    </cofactor>
</comment>
<dbReference type="Gene3D" id="3.40.50.620">
    <property type="entry name" value="HUPs"/>
    <property type="match status" value="1"/>
</dbReference>
<keyword evidence="5 9" id="KW-0067">ATP-binding</keyword>
<keyword evidence="7 9" id="KW-0173">Coenzyme A biosynthesis</keyword>
<comment type="catalytic activity">
    <reaction evidence="8 9">
        <text>(R)-4'-phosphopantetheine + ATP + H(+) = 3'-dephospho-CoA + diphosphate</text>
        <dbReference type="Rhea" id="RHEA:19801"/>
        <dbReference type="ChEBI" id="CHEBI:15378"/>
        <dbReference type="ChEBI" id="CHEBI:30616"/>
        <dbReference type="ChEBI" id="CHEBI:33019"/>
        <dbReference type="ChEBI" id="CHEBI:57328"/>
        <dbReference type="ChEBI" id="CHEBI:61723"/>
        <dbReference type="EC" id="2.7.7.3"/>
    </reaction>
</comment>
<dbReference type="PRINTS" id="PR01020">
    <property type="entry name" value="LPSBIOSNTHSS"/>
</dbReference>
<feature type="site" description="Transition state stabilizer" evidence="9">
    <location>
        <position position="17"/>
    </location>
</feature>
<dbReference type="GO" id="GO:0015937">
    <property type="term" value="P:coenzyme A biosynthetic process"/>
    <property type="evidence" value="ECO:0007669"/>
    <property type="project" value="UniProtKB-UniRule"/>
</dbReference>
<dbReference type="AlphaFoldDB" id="A0A7C6AG31"/>
<comment type="caution">
    <text evidence="11">The sequence shown here is derived from an EMBL/GenBank/DDBJ whole genome shotgun (WGS) entry which is preliminary data.</text>
</comment>
<dbReference type="GO" id="GO:0005524">
    <property type="term" value="F:ATP binding"/>
    <property type="evidence" value="ECO:0007669"/>
    <property type="project" value="UniProtKB-KW"/>
</dbReference>
<dbReference type="NCBIfam" id="TIGR01510">
    <property type="entry name" value="coaD_prev_kdtB"/>
    <property type="match status" value="1"/>
</dbReference>
<comment type="subunit">
    <text evidence="9">Homohexamer.</text>
</comment>
<dbReference type="InterPro" id="IPR004821">
    <property type="entry name" value="Cyt_trans-like"/>
</dbReference>
<dbReference type="UniPathway" id="UPA00241">
    <property type="reaction ID" value="UER00355"/>
</dbReference>
<organism evidence="11">
    <name type="scientific">candidate division WOR-3 bacterium</name>
    <dbReference type="NCBI Taxonomy" id="2052148"/>
    <lineage>
        <taxon>Bacteria</taxon>
        <taxon>Bacteria division WOR-3</taxon>
    </lineage>
</organism>
<dbReference type="HAMAP" id="MF_00151">
    <property type="entry name" value="PPAT_bact"/>
    <property type="match status" value="1"/>
</dbReference>
<dbReference type="CDD" id="cd02163">
    <property type="entry name" value="PPAT"/>
    <property type="match status" value="1"/>
</dbReference>
<evidence type="ECO:0000256" key="1">
    <source>
        <dbReference type="ARBA" id="ARBA00022490"/>
    </source>
</evidence>
<dbReference type="GO" id="GO:0005737">
    <property type="term" value="C:cytoplasm"/>
    <property type="evidence" value="ECO:0007669"/>
    <property type="project" value="UniProtKB-SubCell"/>
</dbReference>
<evidence type="ECO:0000256" key="8">
    <source>
        <dbReference type="ARBA" id="ARBA00029346"/>
    </source>
</evidence>
<feature type="binding site" evidence="9">
    <location>
        <position position="97"/>
    </location>
    <ligand>
        <name>ATP</name>
        <dbReference type="ChEBI" id="CHEBI:30616"/>
    </ligand>
</feature>
<dbReference type="NCBIfam" id="TIGR00125">
    <property type="entry name" value="cyt_tran_rel"/>
    <property type="match status" value="1"/>
</dbReference>
<feature type="binding site" evidence="9">
    <location>
        <begin position="9"/>
        <end position="10"/>
    </location>
    <ligand>
        <name>ATP</name>
        <dbReference type="ChEBI" id="CHEBI:30616"/>
    </ligand>
</feature>
<evidence type="ECO:0000313" key="11">
    <source>
        <dbReference type="EMBL" id="HHS62759.1"/>
    </source>
</evidence>
<evidence type="ECO:0000256" key="7">
    <source>
        <dbReference type="ARBA" id="ARBA00022993"/>
    </source>
</evidence>
<reference evidence="11" key="1">
    <citation type="journal article" date="2020" name="mSystems">
        <title>Genome- and Community-Level Interaction Insights into Carbon Utilization and Element Cycling Functions of Hydrothermarchaeota in Hydrothermal Sediment.</title>
        <authorList>
            <person name="Zhou Z."/>
            <person name="Liu Y."/>
            <person name="Xu W."/>
            <person name="Pan J."/>
            <person name="Luo Z.H."/>
            <person name="Li M."/>
        </authorList>
    </citation>
    <scope>NUCLEOTIDE SEQUENCE [LARGE SCALE GENOMIC DNA]</scope>
    <source>
        <strain evidence="11">SpSt-783</strain>
    </source>
</reference>
<evidence type="ECO:0000256" key="9">
    <source>
        <dbReference type="HAMAP-Rule" id="MF_00151"/>
    </source>
</evidence>
<sequence>MKKAVYAGTFDPITYGHIDVINRATNIFDRIIVGVSARPKKTLFTLEERIEMINEVFKNNHRVIVKGFSSLLVEFVESVSAKTIIRGLRAVSDFDYEFQLALMNRKLKPEIETLFLMPSENYIFISSSLVKEIASLGGDVSKLVPPIVRKNLIKKFDIKP</sequence>